<dbReference type="EMBL" id="CABITT030000008">
    <property type="protein sequence ID" value="VVB16287.1"/>
    <property type="molecule type" value="Genomic_DNA"/>
</dbReference>
<evidence type="ECO:0000256" key="1">
    <source>
        <dbReference type="SAM" id="MobiDB-lite"/>
    </source>
</evidence>
<proteinExistence type="predicted"/>
<dbReference type="AlphaFoldDB" id="A0A565CRP5"/>
<gene>
    <name evidence="2" type="ORF">ANE_LOCUS26731</name>
</gene>
<reference evidence="2" key="1">
    <citation type="submission" date="2019-07" db="EMBL/GenBank/DDBJ databases">
        <authorList>
            <person name="Dittberner H."/>
        </authorList>
    </citation>
    <scope>NUCLEOTIDE SEQUENCE [LARGE SCALE GENOMIC DNA]</scope>
</reference>
<sequence length="61" mass="6929">MSENGNRLNGGYHLLRRENPPSKAKVMGGTVRRRCRIMFGTAIGEDEIGGRRVREKEKKSQ</sequence>
<accession>A0A565CRP5</accession>
<evidence type="ECO:0000313" key="3">
    <source>
        <dbReference type="Proteomes" id="UP000489600"/>
    </source>
</evidence>
<organism evidence="2 3">
    <name type="scientific">Arabis nemorensis</name>
    <dbReference type="NCBI Taxonomy" id="586526"/>
    <lineage>
        <taxon>Eukaryota</taxon>
        <taxon>Viridiplantae</taxon>
        <taxon>Streptophyta</taxon>
        <taxon>Embryophyta</taxon>
        <taxon>Tracheophyta</taxon>
        <taxon>Spermatophyta</taxon>
        <taxon>Magnoliopsida</taxon>
        <taxon>eudicotyledons</taxon>
        <taxon>Gunneridae</taxon>
        <taxon>Pentapetalae</taxon>
        <taxon>rosids</taxon>
        <taxon>malvids</taxon>
        <taxon>Brassicales</taxon>
        <taxon>Brassicaceae</taxon>
        <taxon>Arabideae</taxon>
        <taxon>Arabis</taxon>
    </lineage>
</organism>
<evidence type="ECO:0000313" key="2">
    <source>
        <dbReference type="EMBL" id="VVB16287.1"/>
    </source>
</evidence>
<keyword evidence="3" id="KW-1185">Reference proteome</keyword>
<dbReference type="Proteomes" id="UP000489600">
    <property type="component" value="Unassembled WGS sequence"/>
</dbReference>
<comment type="caution">
    <text evidence="2">The sequence shown here is derived from an EMBL/GenBank/DDBJ whole genome shotgun (WGS) entry which is preliminary data.</text>
</comment>
<feature type="region of interest" description="Disordered" evidence="1">
    <location>
        <begin position="1"/>
        <end position="29"/>
    </location>
</feature>
<protein>
    <submittedName>
        <fullName evidence="2">Uncharacterized protein</fullName>
    </submittedName>
</protein>
<name>A0A565CRP5_9BRAS</name>